<proteinExistence type="predicted"/>
<evidence type="ECO:0000313" key="2">
    <source>
        <dbReference type="Proteomes" id="UP000613113"/>
    </source>
</evidence>
<dbReference type="InterPro" id="IPR010260">
    <property type="entry name" value="AlpA"/>
</dbReference>
<organism evidence="1 2">
    <name type="scientific">Undibacterium griseum</name>
    <dbReference type="NCBI Taxonomy" id="2762295"/>
    <lineage>
        <taxon>Bacteria</taxon>
        <taxon>Pseudomonadati</taxon>
        <taxon>Pseudomonadota</taxon>
        <taxon>Betaproteobacteria</taxon>
        <taxon>Burkholderiales</taxon>
        <taxon>Oxalobacteraceae</taxon>
        <taxon>Undibacterium</taxon>
    </lineage>
</organism>
<dbReference type="EMBL" id="JACOGC010000004">
    <property type="protein sequence ID" value="MBC3885636.1"/>
    <property type="molecule type" value="Genomic_DNA"/>
</dbReference>
<accession>A0ABR6YP13</accession>
<gene>
    <name evidence="1" type="ORF">H8K27_10895</name>
</gene>
<sequence>MGDIPKFDQLLNKSFSYSHAPIADEPAAEIASLPICRIQILEVAPICRLLSCSRVTLWRIRQNDPTFPLPVSLSDNKTIRFVEHEIHEWLRKKMDARKPSSVSHEGS</sequence>
<dbReference type="Pfam" id="PF05930">
    <property type="entry name" value="Phage_AlpA"/>
    <property type="match status" value="1"/>
</dbReference>
<reference evidence="1 2" key="1">
    <citation type="submission" date="2020-08" db="EMBL/GenBank/DDBJ databases">
        <title>Novel species isolated from subtropical streams in China.</title>
        <authorList>
            <person name="Lu H."/>
        </authorList>
    </citation>
    <scope>NUCLEOTIDE SEQUENCE [LARGE SCALE GENOMIC DNA]</scope>
    <source>
        <strain evidence="1 2">FT31W</strain>
    </source>
</reference>
<comment type="caution">
    <text evidence="1">The sequence shown here is derived from an EMBL/GenBank/DDBJ whole genome shotgun (WGS) entry which is preliminary data.</text>
</comment>
<keyword evidence="2" id="KW-1185">Reference proteome</keyword>
<name>A0ABR6YP13_9BURK</name>
<dbReference type="RefSeq" id="WP_186863209.1">
    <property type="nucleotide sequence ID" value="NZ_JACOGC010000004.1"/>
</dbReference>
<dbReference type="Proteomes" id="UP000613113">
    <property type="component" value="Unassembled WGS sequence"/>
</dbReference>
<protein>
    <submittedName>
        <fullName evidence="1">AlpA family phage regulatory protein</fullName>
    </submittedName>
</protein>
<evidence type="ECO:0000313" key="1">
    <source>
        <dbReference type="EMBL" id="MBC3885636.1"/>
    </source>
</evidence>